<evidence type="ECO:0000313" key="1">
    <source>
        <dbReference type="EMBL" id="WQD80914.1"/>
    </source>
</evidence>
<organism evidence="1 2">
    <name type="scientific">Paraburkholderia kururiensis</name>
    <dbReference type="NCBI Taxonomy" id="984307"/>
    <lineage>
        <taxon>Bacteria</taxon>
        <taxon>Pseudomonadati</taxon>
        <taxon>Pseudomonadota</taxon>
        <taxon>Betaproteobacteria</taxon>
        <taxon>Burkholderiales</taxon>
        <taxon>Burkholderiaceae</taxon>
        <taxon>Paraburkholderia</taxon>
    </lineage>
</organism>
<evidence type="ECO:0000313" key="2">
    <source>
        <dbReference type="Proteomes" id="UP001325479"/>
    </source>
</evidence>
<protein>
    <submittedName>
        <fullName evidence="1">Uncharacterized protein</fullName>
    </submittedName>
</protein>
<proteinExistence type="predicted"/>
<accession>A0ABZ0WUL0</accession>
<dbReference type="Proteomes" id="UP001325479">
    <property type="component" value="Chromosome"/>
</dbReference>
<keyword evidence="2" id="KW-1185">Reference proteome</keyword>
<dbReference type="EMBL" id="CP139965">
    <property type="protein sequence ID" value="WQD80914.1"/>
    <property type="molecule type" value="Genomic_DNA"/>
</dbReference>
<name>A0ABZ0WUL0_9BURK</name>
<reference evidence="1 2" key="1">
    <citation type="submission" date="2023-12" db="EMBL/GenBank/DDBJ databases">
        <title>Genome sequencing and assembly of bacterial species from a model synthetic community.</title>
        <authorList>
            <person name="Hogle S.L."/>
        </authorList>
    </citation>
    <scope>NUCLEOTIDE SEQUENCE [LARGE SCALE GENOMIC DNA]</scope>
    <source>
        <strain evidence="1 2">HAMBI 2494</strain>
    </source>
</reference>
<sequence>MPEVAAFVAQLRQAFGDAVIEEAIHRGKAGEPAFFAAENGRTVGTRAPASSQAWTVNAAVHDRHYCPGCDGSCVGTGAHCRRP</sequence>
<gene>
    <name evidence="1" type="ORF">U0042_07435</name>
</gene>